<dbReference type="SUPFAM" id="SSF56235">
    <property type="entry name" value="N-terminal nucleophile aminohydrolases (Ntn hydrolases)"/>
    <property type="match status" value="1"/>
</dbReference>
<dbReference type="InterPro" id="IPR029055">
    <property type="entry name" value="Ntn_hydrolases_N"/>
</dbReference>
<dbReference type="InterPro" id="IPR014729">
    <property type="entry name" value="Rossmann-like_a/b/a_fold"/>
</dbReference>
<reference evidence="1 2" key="1">
    <citation type="submission" date="2018-06" db="EMBL/GenBank/DDBJ databases">
        <title>Complete genome of Desulfovibrio marinus P48SEP.</title>
        <authorList>
            <person name="Crispim J.S."/>
            <person name="Vidigal P.M.P."/>
            <person name="Silva L.C.F."/>
            <person name="Araujo L.C."/>
            <person name="Laguardia C.N."/>
            <person name="Dias R.S."/>
            <person name="Sousa M.P."/>
            <person name="Paula S.O."/>
            <person name="Silva C."/>
        </authorList>
    </citation>
    <scope>NUCLEOTIDE SEQUENCE [LARGE SCALE GENOMIC DNA]</scope>
    <source>
        <strain evidence="1 2">P48SEP</strain>
    </source>
</reference>
<proteinExistence type="predicted"/>
<organism evidence="1 2">
    <name type="scientific">Oceanidesulfovibrio marinus</name>
    <dbReference type="NCBI Taxonomy" id="370038"/>
    <lineage>
        <taxon>Bacteria</taxon>
        <taxon>Pseudomonadati</taxon>
        <taxon>Thermodesulfobacteriota</taxon>
        <taxon>Desulfovibrionia</taxon>
        <taxon>Desulfovibrionales</taxon>
        <taxon>Desulfovibrionaceae</taxon>
        <taxon>Oceanidesulfovibrio</taxon>
    </lineage>
</organism>
<dbReference type="RefSeq" id="WP_144305286.1">
    <property type="nucleotide sequence ID" value="NZ_QMIF01000006.1"/>
</dbReference>
<evidence type="ECO:0008006" key="3">
    <source>
        <dbReference type="Google" id="ProtNLM"/>
    </source>
</evidence>
<comment type="caution">
    <text evidence="1">The sequence shown here is derived from an EMBL/GenBank/DDBJ whole genome shotgun (WGS) entry which is preliminary data.</text>
</comment>
<sequence>MPDILICAYKNQAENVEPLLAEVAQKIGPDNIATNHTLYRDGMAYLVKIDLNGASDKENEATLGHKFGNDSSFDGGFAYAKVDGGSVELETDCVASKTLWYYWDDNKFFASTSQRAIIMAKGSYIQNRNSVYSFLNSGIIIQGQSWDSEIKPLEKNSSFVFNTETWTSRISSREEKQYYQDIIPKAKQMDALRGAISDALDNFDTDYDRAVLPLSGGYDSRFLLLSLLDRGRRPQAVTWGRAESLQDPDNDAVIARRLANHFNLSHSYCETFTTDESLEKRVIRFIRMGEGRIENLNAYMDGFALWKNLRDSGKTGIIRGDQFFGWSPVATMRDVLNSCAMLSGDLYDNAELIDELSSYRGSAPEGCARRKGESLPQWRDRLYQDYMVPSFYAALNYIKQKYVTVYTPFYSKGVQNVVRSLPDKQRTSKRLFKQIVNARFSEIPIAKRPANIQFSGLFSDTEFIDLVASNIALLKDTKFFTPAGIDAIIQHLRQSSSGTSNDSTNKKSIGSLLPPSVKSLIKRSGLYKQHYYLDPKQVALRLLIIQLVDDTFNNDARRLKAR</sequence>
<dbReference type="Gene3D" id="3.40.50.620">
    <property type="entry name" value="HUPs"/>
    <property type="match status" value="1"/>
</dbReference>
<dbReference type="AlphaFoldDB" id="A0A6P1ZFN4"/>
<evidence type="ECO:0000313" key="2">
    <source>
        <dbReference type="Proteomes" id="UP000434052"/>
    </source>
</evidence>
<dbReference type="OrthoDB" id="4897717at2"/>
<protein>
    <recommendedName>
        <fullName evidence="3">Asparagine synthase</fullName>
    </recommendedName>
</protein>
<dbReference type="SUPFAM" id="SSF52402">
    <property type="entry name" value="Adenine nucleotide alpha hydrolases-like"/>
    <property type="match status" value="1"/>
</dbReference>
<accession>A0A6P1ZFN4</accession>
<gene>
    <name evidence="1" type="ORF">DQK91_10325</name>
</gene>
<dbReference type="EMBL" id="QMIF01000006">
    <property type="protein sequence ID" value="TVM33621.1"/>
    <property type="molecule type" value="Genomic_DNA"/>
</dbReference>
<dbReference type="Proteomes" id="UP000434052">
    <property type="component" value="Unassembled WGS sequence"/>
</dbReference>
<name>A0A6P1ZFN4_9BACT</name>
<evidence type="ECO:0000313" key="1">
    <source>
        <dbReference type="EMBL" id="TVM33621.1"/>
    </source>
</evidence>